<feature type="transmembrane region" description="Helical" evidence="1">
    <location>
        <begin position="159"/>
        <end position="178"/>
    </location>
</feature>
<evidence type="ECO:0000313" key="3">
    <source>
        <dbReference type="Proteomes" id="UP000094974"/>
    </source>
</evidence>
<reference evidence="3" key="1">
    <citation type="submission" date="2016-05" db="EMBL/GenBank/DDBJ databases">
        <title>Whole genome shotgun sequencing of cultured foodborne pathogen.</title>
        <authorList>
            <person name="Zheng J."/>
            <person name="Timme R."/>
            <person name="Allard M."/>
            <person name="Strain E."/>
            <person name="Luo Y."/>
            <person name="Brown E."/>
        </authorList>
    </citation>
    <scope>NUCLEOTIDE SEQUENCE [LARGE SCALE GENOMIC DNA]</scope>
    <source>
        <strain evidence="3">CFSAN034343</strain>
    </source>
</reference>
<gene>
    <name evidence="2" type="ORF">A7312_04880</name>
</gene>
<accession>A0ABX2ZCM8</accession>
<sequence>MGNANKIYGLPFSEVQAIAITMQQYQLYIDDTIKRVKMDVGDLAQDSEAIKMAIKEILSSNQISSTKEDGNMQESIVELKQKTSSIEKTVGDIKTDVAVLENTVKLSFETVNATLSEIKKSLDDIKKPLAEMTVQIAEVNKDVSTINSKLQELVTNKKFYITSGLTILGLAVTIYRLYFV</sequence>
<protein>
    <submittedName>
        <fullName evidence="2">Uncharacterized protein</fullName>
    </submittedName>
</protein>
<organism evidence="2 3">
    <name type="scientific">Paenibacillus polymyxa</name>
    <name type="common">Bacillus polymyxa</name>
    <dbReference type="NCBI Taxonomy" id="1406"/>
    <lineage>
        <taxon>Bacteria</taxon>
        <taxon>Bacillati</taxon>
        <taxon>Bacillota</taxon>
        <taxon>Bacilli</taxon>
        <taxon>Bacillales</taxon>
        <taxon>Paenibacillaceae</taxon>
        <taxon>Paenibacillus</taxon>
    </lineage>
</organism>
<name>A0ABX2ZCM8_PAEPO</name>
<keyword evidence="3" id="KW-1185">Reference proteome</keyword>
<keyword evidence="1" id="KW-1133">Transmembrane helix</keyword>
<dbReference type="EMBL" id="LYND01000129">
    <property type="protein sequence ID" value="ODA08740.1"/>
    <property type="molecule type" value="Genomic_DNA"/>
</dbReference>
<proteinExistence type="predicted"/>
<evidence type="ECO:0000313" key="2">
    <source>
        <dbReference type="EMBL" id="ODA08740.1"/>
    </source>
</evidence>
<dbReference type="Gene3D" id="1.20.1480.30">
    <property type="entry name" value="Designed four-helix bundle protein"/>
    <property type="match status" value="1"/>
</dbReference>
<dbReference type="Proteomes" id="UP000094974">
    <property type="component" value="Unassembled WGS sequence"/>
</dbReference>
<keyword evidence="1" id="KW-0472">Membrane</keyword>
<evidence type="ECO:0000256" key="1">
    <source>
        <dbReference type="SAM" id="Phobius"/>
    </source>
</evidence>
<dbReference type="RefSeq" id="WP_068940097.1">
    <property type="nucleotide sequence ID" value="NZ_LYND01000129.1"/>
</dbReference>
<keyword evidence="1" id="KW-0812">Transmembrane</keyword>
<comment type="caution">
    <text evidence="2">The sequence shown here is derived from an EMBL/GenBank/DDBJ whole genome shotgun (WGS) entry which is preliminary data.</text>
</comment>